<dbReference type="SUPFAM" id="SSF52540">
    <property type="entry name" value="P-loop containing nucleoside triphosphate hydrolases"/>
    <property type="match status" value="1"/>
</dbReference>
<keyword evidence="5" id="KW-1185">Reference proteome</keyword>
<dbReference type="Gene3D" id="3.40.50.300">
    <property type="entry name" value="P-loop containing nucleotide triphosphate hydrolases"/>
    <property type="match status" value="1"/>
</dbReference>
<dbReference type="Pfam" id="PF13191">
    <property type="entry name" value="AAA_16"/>
    <property type="match status" value="1"/>
</dbReference>
<name>A0ABV7YGF4_9ACTN</name>
<dbReference type="EMBL" id="JBHRZH010000017">
    <property type="protein sequence ID" value="MFC3763134.1"/>
    <property type="molecule type" value="Genomic_DNA"/>
</dbReference>
<dbReference type="Proteomes" id="UP001595699">
    <property type="component" value="Unassembled WGS sequence"/>
</dbReference>
<dbReference type="InterPro" id="IPR027417">
    <property type="entry name" value="P-loop_NTPase"/>
</dbReference>
<keyword evidence="1" id="KW-0547">Nucleotide-binding</keyword>
<dbReference type="Gene3D" id="1.10.10.10">
    <property type="entry name" value="Winged helix-like DNA-binding domain superfamily/Winged helix DNA-binding domain"/>
    <property type="match status" value="1"/>
</dbReference>
<dbReference type="SUPFAM" id="SSF46894">
    <property type="entry name" value="C-terminal effector domain of the bipartite response regulators"/>
    <property type="match status" value="1"/>
</dbReference>
<sequence>MPDVVSSPAFIGRTRELADLEAALAGVKNGPTAIFVGGEAGVGKTRLTEEFAVRARSAGARVLTGECFELSSEAVAYAPFTGILRDLARELGAPAIAQRAGRGAPILARLLPDLDDPSAPAIDPETARAQLFEHVLLLVEDLARERPLVLTIEDAHWASASTRDLLVFLVRSLRVVPVLLLVSYRSDELHRTHPLRPLLAELDRSRSVDRIELGRFERGEVREQIAAIIDAEPNSALVRAIHDRTDGNPLFVEELVCCNRGEATRFRAARLSDSLRDLLLSRVERLPEESQDLLRVAAVGGRGVEHDLLSAVTEHTEDQLEAALRPAVEGHILVPDDQGYQFRHALIQEAVYGDLLPGERTRLHARYAAKLSEPSGSAKGGRAAAVARHWYAAWDVERAFNAAWVAAGEAEQATAHAERLGLLERVLELWDRVNDAAGQLGLSHVHVLDRAITAAWNSGDNERGMSLINAAIAEVQPAAEPELTALLLTRRAKGLRALGKPGFEADLKRAEQIARALPPGPVLSRVLGDLAKVQVAIPLDDDARAYGEESLAVARAVGDVESELGALITLACAYDHFGDRDAAIARVMEAREILDKSELPKLWLPLAINESDMYEGLGEHQKAADVALEAMAYAKELGFARTQGAFLAINVAEPLVSLGQWDKALAILDDAIDLDPPLRNMGLLLTLRGLVRVGRGDVEDGERDLEAVRSLFEGRVTDSQDHLPMVQLEAKVALAQGRLDDVFASLDEPLNEERFLRSRRYVWPLLEIGARTVTVCTLRSRALRDDMTAKRAAKSAAKIELRASKLKSVGVLETARKLTVFAELGWARGLHDQRAWDEVAAAWVTGAQPHDEGWALTRAAEAALLAGDRSAAAERLERAGAIADELQARPLRLAVDRLAARAHLEVSTASDAPAASAVEKLGLTARELEVLRLVTSGRTNPQIAAELFISAKTASVHVSRIMAKLGVASRGEAAAAAHRLHLFDTDDEVPA</sequence>
<dbReference type="PRINTS" id="PR00038">
    <property type="entry name" value="HTHLUXR"/>
</dbReference>
<dbReference type="InterPro" id="IPR036388">
    <property type="entry name" value="WH-like_DNA-bd_sf"/>
</dbReference>
<evidence type="ECO:0000256" key="2">
    <source>
        <dbReference type="ARBA" id="ARBA00022840"/>
    </source>
</evidence>
<dbReference type="InterPro" id="IPR041664">
    <property type="entry name" value="AAA_16"/>
</dbReference>
<dbReference type="RefSeq" id="WP_205119785.1">
    <property type="nucleotide sequence ID" value="NZ_JAFBCM010000001.1"/>
</dbReference>
<dbReference type="CDD" id="cd06170">
    <property type="entry name" value="LuxR_C_like"/>
    <property type="match status" value="1"/>
</dbReference>
<dbReference type="PANTHER" id="PTHR16305">
    <property type="entry name" value="TESTICULAR SOLUBLE ADENYLYL CYCLASE"/>
    <property type="match status" value="1"/>
</dbReference>
<evidence type="ECO:0000259" key="3">
    <source>
        <dbReference type="PROSITE" id="PS50043"/>
    </source>
</evidence>
<feature type="domain" description="HTH luxR-type" evidence="3">
    <location>
        <begin position="916"/>
        <end position="981"/>
    </location>
</feature>
<evidence type="ECO:0000313" key="4">
    <source>
        <dbReference type="EMBL" id="MFC3763134.1"/>
    </source>
</evidence>
<reference evidence="5" key="1">
    <citation type="journal article" date="2019" name="Int. J. Syst. Evol. Microbiol.">
        <title>The Global Catalogue of Microorganisms (GCM) 10K type strain sequencing project: providing services to taxonomists for standard genome sequencing and annotation.</title>
        <authorList>
            <consortium name="The Broad Institute Genomics Platform"/>
            <consortium name="The Broad Institute Genome Sequencing Center for Infectious Disease"/>
            <person name="Wu L."/>
            <person name="Ma J."/>
        </authorList>
    </citation>
    <scope>NUCLEOTIDE SEQUENCE [LARGE SCALE GENOMIC DNA]</scope>
    <source>
        <strain evidence="5">CGMCC 4.7241</strain>
    </source>
</reference>
<dbReference type="PANTHER" id="PTHR16305:SF35">
    <property type="entry name" value="TRANSCRIPTIONAL ACTIVATOR DOMAIN"/>
    <property type="match status" value="1"/>
</dbReference>
<comment type="caution">
    <text evidence="4">The sequence shown here is derived from an EMBL/GenBank/DDBJ whole genome shotgun (WGS) entry which is preliminary data.</text>
</comment>
<dbReference type="SUPFAM" id="SSF48452">
    <property type="entry name" value="TPR-like"/>
    <property type="match status" value="1"/>
</dbReference>
<evidence type="ECO:0000313" key="5">
    <source>
        <dbReference type="Proteomes" id="UP001595699"/>
    </source>
</evidence>
<keyword evidence="2" id="KW-0067">ATP-binding</keyword>
<dbReference type="InterPro" id="IPR011990">
    <property type="entry name" value="TPR-like_helical_dom_sf"/>
</dbReference>
<organism evidence="4 5">
    <name type="scientific">Tenggerimyces flavus</name>
    <dbReference type="NCBI Taxonomy" id="1708749"/>
    <lineage>
        <taxon>Bacteria</taxon>
        <taxon>Bacillati</taxon>
        <taxon>Actinomycetota</taxon>
        <taxon>Actinomycetes</taxon>
        <taxon>Propionibacteriales</taxon>
        <taxon>Nocardioidaceae</taxon>
        <taxon>Tenggerimyces</taxon>
    </lineage>
</organism>
<dbReference type="PROSITE" id="PS50043">
    <property type="entry name" value="HTH_LUXR_2"/>
    <property type="match status" value="1"/>
</dbReference>
<dbReference type="Gene3D" id="1.25.40.10">
    <property type="entry name" value="Tetratricopeptide repeat domain"/>
    <property type="match status" value="1"/>
</dbReference>
<dbReference type="SMART" id="SM00421">
    <property type="entry name" value="HTH_LUXR"/>
    <property type="match status" value="1"/>
</dbReference>
<dbReference type="Pfam" id="PF00196">
    <property type="entry name" value="GerE"/>
    <property type="match status" value="1"/>
</dbReference>
<evidence type="ECO:0000256" key="1">
    <source>
        <dbReference type="ARBA" id="ARBA00022741"/>
    </source>
</evidence>
<dbReference type="InterPro" id="IPR000792">
    <property type="entry name" value="Tscrpt_reg_LuxR_C"/>
</dbReference>
<proteinExistence type="predicted"/>
<accession>A0ABV7YGF4</accession>
<protein>
    <submittedName>
        <fullName evidence="4">AAA family ATPase</fullName>
    </submittedName>
</protein>
<dbReference type="InterPro" id="IPR016032">
    <property type="entry name" value="Sig_transdc_resp-reg_C-effctor"/>
</dbReference>
<gene>
    <name evidence="4" type="ORF">ACFOUW_19995</name>
</gene>